<dbReference type="HOGENOM" id="CLU_054785_1_1_1"/>
<evidence type="ECO:0000256" key="3">
    <source>
        <dbReference type="ARBA" id="ARBA00022692"/>
    </source>
</evidence>
<dbReference type="KEGG" id="ctp:CTRG_04613"/>
<dbReference type="Gene3D" id="1.20.1070.10">
    <property type="entry name" value="Rhodopsin 7-helix transmembrane proteins"/>
    <property type="match status" value="1"/>
</dbReference>
<feature type="transmembrane region" description="Helical" evidence="7">
    <location>
        <begin position="72"/>
        <end position="90"/>
    </location>
</feature>
<keyword evidence="5 7" id="KW-0472">Membrane</keyword>
<dbReference type="SMART" id="SM01021">
    <property type="entry name" value="Bac_rhodopsin"/>
    <property type="match status" value="1"/>
</dbReference>
<dbReference type="eggNOG" id="ENOG502QZWT">
    <property type="taxonomic scope" value="Eukaryota"/>
</dbReference>
<dbReference type="GO" id="GO:0005886">
    <property type="term" value="C:plasma membrane"/>
    <property type="evidence" value="ECO:0007669"/>
    <property type="project" value="TreeGrafter"/>
</dbReference>
<dbReference type="VEuPathDB" id="FungiDB:CTRG_04613"/>
<dbReference type="Proteomes" id="UP000002037">
    <property type="component" value="Unassembled WGS sequence"/>
</dbReference>
<dbReference type="FunFam" id="1.20.1070.10:FF:000160">
    <property type="entry name" value="Related to Opsin-1"/>
    <property type="match status" value="1"/>
</dbReference>
<name>C5MEX0_CANTT</name>
<dbReference type="STRING" id="294747.C5MEX0"/>
<proteinExistence type="inferred from homology"/>
<reference evidence="8 9" key="1">
    <citation type="journal article" date="2009" name="Nature">
        <title>Evolution of pathogenicity and sexual reproduction in eight Candida genomes.</title>
        <authorList>
            <person name="Butler G."/>
            <person name="Rasmussen M.D."/>
            <person name="Lin M.F."/>
            <person name="Santos M.A."/>
            <person name="Sakthikumar S."/>
            <person name="Munro C.A."/>
            <person name="Rheinbay E."/>
            <person name="Grabherr M."/>
            <person name="Forche A."/>
            <person name="Reedy J.L."/>
            <person name="Agrafioti I."/>
            <person name="Arnaud M.B."/>
            <person name="Bates S."/>
            <person name="Brown A.J."/>
            <person name="Brunke S."/>
            <person name="Costanzo M.C."/>
            <person name="Fitzpatrick D.A."/>
            <person name="de Groot P.W."/>
            <person name="Harris D."/>
            <person name="Hoyer L.L."/>
            <person name="Hube B."/>
            <person name="Klis F.M."/>
            <person name="Kodira C."/>
            <person name="Lennard N."/>
            <person name="Logue M.E."/>
            <person name="Martin R."/>
            <person name="Neiman A.M."/>
            <person name="Nikolaou E."/>
            <person name="Quail M.A."/>
            <person name="Quinn J."/>
            <person name="Santos M.C."/>
            <person name="Schmitzberger F.F."/>
            <person name="Sherlock G."/>
            <person name="Shah P."/>
            <person name="Silverstein K.A."/>
            <person name="Skrzypek M.S."/>
            <person name="Soll D."/>
            <person name="Staggs R."/>
            <person name="Stansfield I."/>
            <person name="Stumpf M.P."/>
            <person name="Sudbery P.E."/>
            <person name="Srikantha T."/>
            <person name="Zeng Q."/>
            <person name="Berman J."/>
            <person name="Berriman M."/>
            <person name="Heitman J."/>
            <person name="Gow N.A."/>
            <person name="Lorenz M.C."/>
            <person name="Birren B.W."/>
            <person name="Kellis M."/>
            <person name="Cuomo C.A."/>
        </authorList>
    </citation>
    <scope>NUCLEOTIDE SEQUENCE [LARGE SCALE GENOMIC DNA]</scope>
    <source>
        <strain evidence="9">ATCC MYA-3404 / T1</strain>
    </source>
</reference>
<evidence type="ECO:0000313" key="9">
    <source>
        <dbReference type="Proteomes" id="UP000002037"/>
    </source>
</evidence>
<evidence type="ECO:0000256" key="6">
    <source>
        <dbReference type="SAM" id="MobiDB-lite"/>
    </source>
</evidence>
<feature type="transmembrane region" description="Helical" evidence="7">
    <location>
        <begin position="119"/>
        <end position="140"/>
    </location>
</feature>
<accession>C5MEX0</accession>
<organism evidence="8 9">
    <name type="scientific">Candida tropicalis (strain ATCC MYA-3404 / T1)</name>
    <name type="common">Yeast</name>
    <dbReference type="NCBI Taxonomy" id="294747"/>
    <lineage>
        <taxon>Eukaryota</taxon>
        <taxon>Fungi</taxon>
        <taxon>Dikarya</taxon>
        <taxon>Ascomycota</taxon>
        <taxon>Saccharomycotina</taxon>
        <taxon>Pichiomycetes</taxon>
        <taxon>Debaryomycetaceae</taxon>
        <taxon>Candida/Lodderomyces clade</taxon>
        <taxon>Candida</taxon>
    </lineage>
</organism>
<dbReference type="Pfam" id="PF01036">
    <property type="entry name" value="Bac_rhodopsin"/>
    <property type="match status" value="1"/>
</dbReference>
<gene>
    <name evidence="8" type="ORF">CTRG_04613</name>
</gene>
<evidence type="ECO:0000313" key="8">
    <source>
        <dbReference type="EMBL" id="EER31830.1"/>
    </source>
</evidence>
<dbReference type="GO" id="GO:0005783">
    <property type="term" value="C:endoplasmic reticulum"/>
    <property type="evidence" value="ECO:0007669"/>
    <property type="project" value="TreeGrafter"/>
</dbReference>
<dbReference type="GeneID" id="8301145"/>
<dbReference type="InterPro" id="IPR001425">
    <property type="entry name" value="Arc/bac/fun_rhodopsins"/>
</dbReference>
<evidence type="ECO:0000256" key="5">
    <source>
        <dbReference type="ARBA" id="ARBA00023136"/>
    </source>
</evidence>
<evidence type="ECO:0000256" key="2">
    <source>
        <dbReference type="ARBA" id="ARBA00008130"/>
    </source>
</evidence>
<sequence>MLSEATVYLSNIVKRNRAVAVNPPNPEVDLHITEHGSDWLWSAFSVFSLIAVVHVFIYAFTSVRKSGIKKSLMIIPVFLNTVFAFAYYTYASNLGYTWIETEFQHAGEGTRQIFYSRFVAWYLGWPLVLLIFQVICNTTFSDASDDTNLFKKFLNLFEDLFTRFLAISVFVLGLLIGALIRSTYKWGYFTFSVVFQLFAMFLVAHDVVKSFRSATHSKIGNLIILAYFVVWILYPVCWGLSEGGNVIQPDSEAVFYGILDLITFSFIPTILTWIAINNVDEDFFTKVWHFHLRSQGGGSNYDNEKIIGETPRHSGDTAVAPAGVPSTAGPIQDEEQV</sequence>
<keyword evidence="3 7" id="KW-0812">Transmembrane</keyword>
<dbReference type="SUPFAM" id="SSF81321">
    <property type="entry name" value="Family A G protein-coupled receptor-like"/>
    <property type="match status" value="1"/>
</dbReference>
<evidence type="ECO:0008006" key="10">
    <source>
        <dbReference type="Google" id="ProtNLM"/>
    </source>
</evidence>
<dbReference type="EMBL" id="GG692400">
    <property type="protein sequence ID" value="EER31830.1"/>
    <property type="molecule type" value="Genomic_DNA"/>
</dbReference>
<feature type="region of interest" description="Disordered" evidence="6">
    <location>
        <begin position="312"/>
        <end position="337"/>
    </location>
</feature>
<feature type="transmembrane region" description="Helical" evidence="7">
    <location>
        <begin position="219"/>
        <end position="241"/>
    </location>
</feature>
<dbReference type="PANTHER" id="PTHR28286">
    <property type="match status" value="1"/>
</dbReference>
<dbReference type="PANTHER" id="PTHR28286:SF1">
    <property type="entry name" value="30 KDA HEAT SHOCK PROTEIN-RELATED"/>
    <property type="match status" value="1"/>
</dbReference>
<evidence type="ECO:0000256" key="7">
    <source>
        <dbReference type="SAM" id="Phobius"/>
    </source>
</evidence>
<keyword evidence="9" id="KW-1185">Reference proteome</keyword>
<dbReference type="OrthoDB" id="536545at2759"/>
<evidence type="ECO:0000256" key="1">
    <source>
        <dbReference type="ARBA" id="ARBA00004141"/>
    </source>
</evidence>
<dbReference type="InterPro" id="IPR043476">
    <property type="entry name" value="Yro2-like_7TM"/>
</dbReference>
<feature type="transmembrane region" description="Helical" evidence="7">
    <location>
        <begin position="160"/>
        <end position="180"/>
    </location>
</feature>
<protein>
    <recommendedName>
        <fullName evidence="10">30 kDa heat shock protein</fullName>
    </recommendedName>
</protein>
<feature type="transmembrane region" description="Helical" evidence="7">
    <location>
        <begin position="186"/>
        <end position="207"/>
    </location>
</feature>
<dbReference type="AlphaFoldDB" id="C5MEX0"/>
<keyword evidence="4 7" id="KW-1133">Transmembrane helix</keyword>
<comment type="subcellular location">
    <subcellularLocation>
        <location evidence="1">Membrane</location>
        <topology evidence="1">Multi-pass membrane protein</topology>
    </subcellularLocation>
</comment>
<dbReference type="CDD" id="cd15239">
    <property type="entry name" value="7tm_YRO2_fungal-like"/>
    <property type="match status" value="1"/>
</dbReference>
<feature type="transmembrane region" description="Helical" evidence="7">
    <location>
        <begin position="253"/>
        <end position="276"/>
    </location>
</feature>
<comment type="similarity">
    <text evidence="2">Belongs to the archaeal/bacterial/fungal opsin family.</text>
</comment>
<feature type="transmembrane region" description="Helical" evidence="7">
    <location>
        <begin position="39"/>
        <end position="60"/>
    </location>
</feature>
<dbReference type="RefSeq" id="XP_002550315.1">
    <property type="nucleotide sequence ID" value="XM_002550269.1"/>
</dbReference>
<evidence type="ECO:0000256" key="4">
    <source>
        <dbReference type="ARBA" id="ARBA00022989"/>
    </source>
</evidence>